<reference evidence="7 8" key="1">
    <citation type="submission" date="2019-01" db="EMBL/GenBank/DDBJ databases">
        <title>Draft genome sequence of Psathyrella aberdarensis IHI B618.</title>
        <authorList>
            <person name="Buettner E."/>
            <person name="Kellner H."/>
        </authorList>
    </citation>
    <scope>NUCLEOTIDE SEQUENCE [LARGE SCALE GENOMIC DNA]</scope>
    <source>
        <strain evidence="7 8">IHI B618</strain>
    </source>
</reference>
<dbReference type="EMBL" id="SDEE01000231">
    <property type="protein sequence ID" value="RXW18942.1"/>
    <property type="molecule type" value="Genomic_DNA"/>
</dbReference>
<sequence length="560" mass="61765">MRPFRKFCLNSATALLLAASQLVSAADVNWEPYLEGYKNSLHNFGIFDGRRTAKPAPAELRKGRPVVDVNGNTIPDYGVLYEFDQLIDHNNASRGTFKMRYYHTWEYYREGGPIILYVLGEEGIDVNRGERSLTNVTIPGAIAQATNGAVVVVEHRFYGKSKPFPDLSANSLRFHTISQALEDFVYFALNVKLAMPGGDGEGIRRHRSPWIFVGGSYSGALAAFIMEHDFWQYWSTIEKYMPANCTADVKAVVSLIDGVLDSGNQTRMTEIKTQFGLGSLGTIDFVNTINIPFRTWQTLQPASARNSLIYPFCDALETEGGQVAGAEGRGAQIALPKYADLFRSVIGSLCGNTTTEALQACDSFVTIGFNGSRYASTDVDSDLRPWMWTLCNEAGWFQPGPPNGGGIVSKHFSVQAWATFCSEAFPGTFTNSLTEFQARVDITLQQYNGWNTMANRVFVVNGRRDPWLEVTLSATEASAASTDLRPIYLTNGFHGSDISHANAVVEPSIGEVWNQALTTFPRWVSEFERQRSSASEVRSGSFQLVVVVASVTVLLMLAVL</sequence>
<dbReference type="AlphaFoldDB" id="A0A4Q2DIG0"/>
<dbReference type="Gene3D" id="3.40.50.1820">
    <property type="entry name" value="alpha/beta hydrolase"/>
    <property type="match status" value="2"/>
</dbReference>
<dbReference type="InterPro" id="IPR029058">
    <property type="entry name" value="AB_hydrolase_fold"/>
</dbReference>
<keyword evidence="8" id="KW-1185">Reference proteome</keyword>
<proteinExistence type="inferred from homology"/>
<dbReference type="PANTHER" id="PTHR11010">
    <property type="entry name" value="PROTEASE S28 PRO-X CARBOXYPEPTIDASE-RELATED"/>
    <property type="match status" value="1"/>
</dbReference>
<feature type="chain" id="PRO_5020512194" evidence="6">
    <location>
        <begin position="26"/>
        <end position="560"/>
    </location>
</feature>
<keyword evidence="5" id="KW-0325">Glycoprotein</keyword>
<name>A0A4Q2DIG0_9AGAR</name>
<keyword evidence="3 6" id="KW-0732">Signal</keyword>
<dbReference type="GO" id="GO:0008239">
    <property type="term" value="F:dipeptidyl-peptidase activity"/>
    <property type="evidence" value="ECO:0007669"/>
    <property type="project" value="TreeGrafter"/>
</dbReference>
<organism evidence="7 8">
    <name type="scientific">Candolleomyces aberdarensis</name>
    <dbReference type="NCBI Taxonomy" id="2316362"/>
    <lineage>
        <taxon>Eukaryota</taxon>
        <taxon>Fungi</taxon>
        <taxon>Dikarya</taxon>
        <taxon>Basidiomycota</taxon>
        <taxon>Agaricomycotina</taxon>
        <taxon>Agaricomycetes</taxon>
        <taxon>Agaricomycetidae</taxon>
        <taxon>Agaricales</taxon>
        <taxon>Agaricineae</taxon>
        <taxon>Psathyrellaceae</taxon>
        <taxon>Candolleomyces</taxon>
    </lineage>
</organism>
<protein>
    <submittedName>
        <fullName evidence="7">Uncharacterized protein</fullName>
    </submittedName>
</protein>
<dbReference type="Proteomes" id="UP000290288">
    <property type="component" value="Unassembled WGS sequence"/>
</dbReference>
<gene>
    <name evidence="7" type="ORF">EST38_g6911</name>
</gene>
<evidence type="ECO:0000256" key="4">
    <source>
        <dbReference type="ARBA" id="ARBA00022801"/>
    </source>
</evidence>
<keyword evidence="2" id="KW-0645">Protease</keyword>
<evidence type="ECO:0000256" key="6">
    <source>
        <dbReference type="SAM" id="SignalP"/>
    </source>
</evidence>
<evidence type="ECO:0000256" key="2">
    <source>
        <dbReference type="ARBA" id="ARBA00022670"/>
    </source>
</evidence>
<dbReference type="GO" id="GO:0006508">
    <property type="term" value="P:proteolysis"/>
    <property type="evidence" value="ECO:0007669"/>
    <property type="project" value="UniProtKB-KW"/>
</dbReference>
<evidence type="ECO:0000313" key="7">
    <source>
        <dbReference type="EMBL" id="RXW18942.1"/>
    </source>
</evidence>
<accession>A0A4Q2DIG0</accession>
<dbReference type="GO" id="GO:0070008">
    <property type="term" value="F:serine-type exopeptidase activity"/>
    <property type="evidence" value="ECO:0007669"/>
    <property type="project" value="InterPro"/>
</dbReference>
<evidence type="ECO:0000256" key="3">
    <source>
        <dbReference type="ARBA" id="ARBA00022729"/>
    </source>
</evidence>
<feature type="signal peptide" evidence="6">
    <location>
        <begin position="1"/>
        <end position="25"/>
    </location>
</feature>
<evidence type="ECO:0000256" key="5">
    <source>
        <dbReference type="ARBA" id="ARBA00023180"/>
    </source>
</evidence>
<keyword evidence="4" id="KW-0378">Hydrolase</keyword>
<evidence type="ECO:0000313" key="8">
    <source>
        <dbReference type="Proteomes" id="UP000290288"/>
    </source>
</evidence>
<evidence type="ECO:0000256" key="1">
    <source>
        <dbReference type="ARBA" id="ARBA00011079"/>
    </source>
</evidence>
<comment type="caution">
    <text evidence="7">The sequence shown here is derived from an EMBL/GenBank/DDBJ whole genome shotgun (WGS) entry which is preliminary data.</text>
</comment>
<dbReference type="SUPFAM" id="SSF53474">
    <property type="entry name" value="alpha/beta-Hydrolases"/>
    <property type="match status" value="1"/>
</dbReference>
<dbReference type="InterPro" id="IPR008758">
    <property type="entry name" value="Peptidase_S28"/>
</dbReference>
<dbReference type="PANTHER" id="PTHR11010:SF23">
    <property type="entry name" value="SERINE PEPTIDASE"/>
    <property type="match status" value="1"/>
</dbReference>
<dbReference type="Pfam" id="PF05577">
    <property type="entry name" value="Peptidase_S28"/>
    <property type="match status" value="2"/>
</dbReference>
<comment type="similarity">
    <text evidence="1">Belongs to the peptidase S28 family.</text>
</comment>
<dbReference type="OrthoDB" id="1735038at2759"/>